<sequence>MIVRNAGHLMANPAILDSEGREIPEGIMDGMIAAAIALHDVGPQGPRANSPLGSVYIVKPRMHGPEEVAFASELFGRIEDALGLWEQPNGYTEPILHARRLERKALDA</sequence>
<dbReference type="Pfam" id="PF01274">
    <property type="entry name" value="MS_TIM-barrel"/>
    <property type="match status" value="1"/>
</dbReference>
<dbReference type="InterPro" id="IPR006253">
    <property type="entry name" value="Malate_synthG"/>
</dbReference>
<protein>
    <submittedName>
        <fullName evidence="7">Malate synthase</fullName>
    </submittedName>
</protein>
<keyword evidence="8" id="KW-1185">Reference proteome</keyword>
<feature type="domain" description="Malate synthase TIM barrel" evidence="6">
    <location>
        <begin position="1"/>
        <end position="84"/>
    </location>
</feature>
<dbReference type="InterPro" id="IPR001465">
    <property type="entry name" value="Malate_synthase_TIM"/>
</dbReference>
<evidence type="ECO:0000256" key="4">
    <source>
        <dbReference type="ARBA" id="ARBA00022842"/>
    </source>
</evidence>
<keyword evidence="3" id="KW-0479">Metal-binding</keyword>
<dbReference type="RefSeq" id="WP_221288107.1">
    <property type="nucleotide sequence ID" value="NZ_JACHFM010000001.1"/>
</dbReference>
<evidence type="ECO:0000313" key="8">
    <source>
        <dbReference type="Proteomes" id="UP000549457"/>
    </source>
</evidence>
<dbReference type="Gene3D" id="3.20.20.360">
    <property type="entry name" value="Malate synthase, domain 3"/>
    <property type="match status" value="1"/>
</dbReference>
<accession>A0A840SLS4</accession>
<evidence type="ECO:0000256" key="5">
    <source>
        <dbReference type="ARBA" id="ARBA00023097"/>
    </source>
</evidence>
<evidence type="ECO:0000256" key="1">
    <source>
        <dbReference type="ARBA" id="ARBA00001946"/>
    </source>
</evidence>
<evidence type="ECO:0000256" key="3">
    <source>
        <dbReference type="ARBA" id="ARBA00022723"/>
    </source>
</evidence>
<keyword evidence="5" id="KW-0558">Oxidation</keyword>
<dbReference type="GO" id="GO:0004474">
    <property type="term" value="F:malate synthase activity"/>
    <property type="evidence" value="ECO:0007669"/>
    <property type="project" value="InterPro"/>
</dbReference>
<evidence type="ECO:0000259" key="6">
    <source>
        <dbReference type="Pfam" id="PF01274"/>
    </source>
</evidence>
<name>A0A840SLS4_9RHOB</name>
<evidence type="ECO:0000256" key="2">
    <source>
        <dbReference type="ARBA" id="ARBA00022490"/>
    </source>
</evidence>
<gene>
    <name evidence="7" type="ORF">HNP73_000223</name>
</gene>
<keyword evidence="2" id="KW-0963">Cytoplasm</keyword>
<dbReference type="EMBL" id="JACHFM010000001">
    <property type="protein sequence ID" value="MBB5220302.1"/>
    <property type="molecule type" value="Genomic_DNA"/>
</dbReference>
<proteinExistence type="predicted"/>
<keyword evidence="4" id="KW-0460">Magnesium</keyword>
<dbReference type="AlphaFoldDB" id="A0A840SLS4"/>
<dbReference type="SUPFAM" id="SSF51645">
    <property type="entry name" value="Malate synthase G"/>
    <property type="match status" value="1"/>
</dbReference>
<comment type="cofactor">
    <cofactor evidence="1">
        <name>Mg(2+)</name>
        <dbReference type="ChEBI" id="CHEBI:18420"/>
    </cofactor>
</comment>
<organism evidence="7 8">
    <name type="scientific">Amaricoccus macauensis</name>
    <dbReference type="NCBI Taxonomy" id="57001"/>
    <lineage>
        <taxon>Bacteria</taxon>
        <taxon>Pseudomonadati</taxon>
        <taxon>Pseudomonadota</taxon>
        <taxon>Alphaproteobacteria</taxon>
        <taxon>Rhodobacterales</taxon>
        <taxon>Paracoccaceae</taxon>
        <taxon>Amaricoccus</taxon>
    </lineage>
</organism>
<dbReference type="InterPro" id="IPR011076">
    <property type="entry name" value="Malate_synth_sf"/>
</dbReference>
<dbReference type="PANTHER" id="PTHR42739:SF1">
    <property type="entry name" value="MALATE SYNTHASE G"/>
    <property type="match status" value="1"/>
</dbReference>
<dbReference type="GO" id="GO:0009436">
    <property type="term" value="P:glyoxylate catabolic process"/>
    <property type="evidence" value="ECO:0007669"/>
    <property type="project" value="TreeGrafter"/>
</dbReference>
<comment type="caution">
    <text evidence="7">The sequence shown here is derived from an EMBL/GenBank/DDBJ whole genome shotgun (WGS) entry which is preliminary data.</text>
</comment>
<dbReference type="Proteomes" id="UP000549457">
    <property type="component" value="Unassembled WGS sequence"/>
</dbReference>
<dbReference type="GO" id="GO:0000287">
    <property type="term" value="F:magnesium ion binding"/>
    <property type="evidence" value="ECO:0007669"/>
    <property type="project" value="TreeGrafter"/>
</dbReference>
<dbReference type="InterPro" id="IPR046363">
    <property type="entry name" value="MS_N_TIM-barrel_dom"/>
</dbReference>
<reference evidence="7 8" key="1">
    <citation type="submission" date="2020-08" db="EMBL/GenBank/DDBJ databases">
        <title>Genomic Encyclopedia of Type Strains, Phase IV (KMG-IV): sequencing the most valuable type-strain genomes for metagenomic binning, comparative biology and taxonomic classification.</title>
        <authorList>
            <person name="Goeker M."/>
        </authorList>
    </citation>
    <scope>NUCLEOTIDE SEQUENCE [LARGE SCALE GENOMIC DNA]</scope>
    <source>
        <strain evidence="7 8">DSM 101730</strain>
    </source>
</reference>
<dbReference type="PANTHER" id="PTHR42739">
    <property type="entry name" value="MALATE SYNTHASE G"/>
    <property type="match status" value="1"/>
</dbReference>
<dbReference type="GO" id="GO:0005829">
    <property type="term" value="C:cytosol"/>
    <property type="evidence" value="ECO:0007669"/>
    <property type="project" value="TreeGrafter"/>
</dbReference>
<evidence type="ECO:0000313" key="7">
    <source>
        <dbReference type="EMBL" id="MBB5220302.1"/>
    </source>
</evidence>
<dbReference type="GO" id="GO:0006097">
    <property type="term" value="P:glyoxylate cycle"/>
    <property type="evidence" value="ECO:0007669"/>
    <property type="project" value="InterPro"/>
</dbReference>